<reference evidence="1" key="1">
    <citation type="journal article" date="2023" name="G3 (Bethesda)">
        <title>A reference genome for the long-term kleptoplast-retaining sea slug Elysia crispata morphotype clarki.</title>
        <authorList>
            <person name="Eastman K.E."/>
            <person name="Pendleton A.L."/>
            <person name="Shaikh M.A."/>
            <person name="Suttiyut T."/>
            <person name="Ogas R."/>
            <person name="Tomko P."/>
            <person name="Gavelis G."/>
            <person name="Widhalm J.R."/>
            <person name="Wisecaver J.H."/>
        </authorList>
    </citation>
    <scope>NUCLEOTIDE SEQUENCE</scope>
    <source>
        <strain evidence="1">ECLA1</strain>
    </source>
</reference>
<proteinExistence type="predicted"/>
<accession>A0AAE1DHA7</accession>
<sequence>MASWSRGSKRDIKRYDVPIKELLTSENMMSGFAPNTLKPLTELTLWSIELFHHSLPGRSDRKLKYFIPQI</sequence>
<dbReference type="AlphaFoldDB" id="A0AAE1DHA7"/>
<protein>
    <submittedName>
        <fullName evidence="1">Uncharacterized protein</fullName>
    </submittedName>
</protein>
<dbReference type="EMBL" id="JAWDGP010003792">
    <property type="protein sequence ID" value="KAK3770669.1"/>
    <property type="molecule type" value="Genomic_DNA"/>
</dbReference>
<keyword evidence="2" id="KW-1185">Reference proteome</keyword>
<gene>
    <name evidence="1" type="ORF">RRG08_037862</name>
</gene>
<evidence type="ECO:0000313" key="1">
    <source>
        <dbReference type="EMBL" id="KAK3770669.1"/>
    </source>
</evidence>
<evidence type="ECO:0000313" key="2">
    <source>
        <dbReference type="Proteomes" id="UP001283361"/>
    </source>
</evidence>
<dbReference type="Proteomes" id="UP001283361">
    <property type="component" value="Unassembled WGS sequence"/>
</dbReference>
<name>A0AAE1DHA7_9GAST</name>
<organism evidence="1 2">
    <name type="scientific">Elysia crispata</name>
    <name type="common">lettuce slug</name>
    <dbReference type="NCBI Taxonomy" id="231223"/>
    <lineage>
        <taxon>Eukaryota</taxon>
        <taxon>Metazoa</taxon>
        <taxon>Spiralia</taxon>
        <taxon>Lophotrochozoa</taxon>
        <taxon>Mollusca</taxon>
        <taxon>Gastropoda</taxon>
        <taxon>Heterobranchia</taxon>
        <taxon>Euthyneura</taxon>
        <taxon>Panpulmonata</taxon>
        <taxon>Sacoglossa</taxon>
        <taxon>Placobranchoidea</taxon>
        <taxon>Plakobranchidae</taxon>
        <taxon>Elysia</taxon>
    </lineage>
</organism>
<comment type="caution">
    <text evidence="1">The sequence shown here is derived from an EMBL/GenBank/DDBJ whole genome shotgun (WGS) entry which is preliminary data.</text>
</comment>